<dbReference type="SMART" id="SM00448">
    <property type="entry name" value="REC"/>
    <property type="match status" value="1"/>
</dbReference>
<comment type="catalytic activity">
    <reaction evidence="5">
        <text>L-glutaminyl-[protein] + H2O = L-glutamyl-[protein] + NH4(+)</text>
        <dbReference type="Rhea" id="RHEA:16441"/>
        <dbReference type="Rhea" id="RHEA-COMP:10207"/>
        <dbReference type="Rhea" id="RHEA-COMP:10208"/>
        <dbReference type="ChEBI" id="CHEBI:15377"/>
        <dbReference type="ChEBI" id="CHEBI:28938"/>
        <dbReference type="ChEBI" id="CHEBI:29973"/>
        <dbReference type="ChEBI" id="CHEBI:30011"/>
        <dbReference type="EC" id="3.5.1.44"/>
    </reaction>
</comment>
<dbReference type="InterPro" id="IPR000673">
    <property type="entry name" value="Sig_transdc_resp-reg_Me-estase"/>
</dbReference>
<evidence type="ECO:0000259" key="9">
    <source>
        <dbReference type="PROSITE" id="PS50122"/>
    </source>
</evidence>
<feature type="domain" description="Response regulatory" evidence="8">
    <location>
        <begin position="4"/>
        <end position="119"/>
    </location>
</feature>
<name>A0A1S6IRL4_9LACT</name>
<dbReference type="GO" id="GO:0005737">
    <property type="term" value="C:cytoplasm"/>
    <property type="evidence" value="ECO:0007669"/>
    <property type="project" value="UniProtKB-SubCell"/>
</dbReference>
<keyword evidence="2 5" id="KW-0145">Chemotaxis</keyword>
<dbReference type="Proteomes" id="UP000188993">
    <property type="component" value="Chromosome"/>
</dbReference>
<dbReference type="Gene3D" id="3.40.50.180">
    <property type="entry name" value="Methylesterase CheB, C-terminal domain"/>
    <property type="match status" value="1"/>
</dbReference>
<dbReference type="Pfam" id="PF01339">
    <property type="entry name" value="CheB_methylest"/>
    <property type="match status" value="1"/>
</dbReference>
<dbReference type="Pfam" id="PF00072">
    <property type="entry name" value="Response_reg"/>
    <property type="match status" value="1"/>
</dbReference>
<dbReference type="PIRSF" id="PIRSF000876">
    <property type="entry name" value="RR_chemtxs_CheB"/>
    <property type="match status" value="1"/>
</dbReference>
<dbReference type="InterPro" id="IPR008248">
    <property type="entry name" value="CheB-like"/>
</dbReference>
<dbReference type="InterPro" id="IPR035909">
    <property type="entry name" value="CheB_C"/>
</dbReference>
<comment type="subcellular location">
    <subcellularLocation>
        <location evidence="5">Cytoplasm</location>
    </subcellularLocation>
</comment>
<dbReference type="HAMAP" id="MF_00099">
    <property type="entry name" value="CheB_chemtxs"/>
    <property type="match status" value="1"/>
</dbReference>
<dbReference type="GO" id="GO:0050568">
    <property type="term" value="F:protein-glutamine glutaminase activity"/>
    <property type="evidence" value="ECO:0007669"/>
    <property type="project" value="UniProtKB-UniRule"/>
</dbReference>
<dbReference type="GO" id="GO:0000156">
    <property type="term" value="F:phosphorelay response regulator activity"/>
    <property type="evidence" value="ECO:0007669"/>
    <property type="project" value="InterPro"/>
</dbReference>
<dbReference type="CDD" id="cd16432">
    <property type="entry name" value="CheB_Rec"/>
    <property type="match status" value="1"/>
</dbReference>
<evidence type="ECO:0000256" key="3">
    <source>
        <dbReference type="ARBA" id="ARBA00022801"/>
    </source>
</evidence>
<dbReference type="OrthoDB" id="9759232at2"/>
<protein>
    <recommendedName>
        <fullName evidence="5">Protein-glutamate methylesterase/protein-glutamine glutaminase</fullName>
        <ecNumber evidence="5">3.1.1.61</ecNumber>
        <ecNumber evidence="5">3.5.1.44</ecNumber>
    </recommendedName>
</protein>
<evidence type="ECO:0000256" key="7">
    <source>
        <dbReference type="PROSITE-ProRule" id="PRU00169"/>
    </source>
</evidence>
<dbReference type="SUPFAM" id="SSF52738">
    <property type="entry name" value="Methylesterase CheB, C-terminal domain"/>
    <property type="match status" value="1"/>
</dbReference>
<dbReference type="PANTHER" id="PTHR42872">
    <property type="entry name" value="PROTEIN-GLUTAMATE METHYLESTERASE/PROTEIN-GLUTAMINE GLUTAMINASE"/>
    <property type="match status" value="1"/>
</dbReference>
<keyword evidence="5 7" id="KW-0597">Phosphoprotein</keyword>
<dbReference type="PROSITE" id="PS50122">
    <property type="entry name" value="CHEB"/>
    <property type="match status" value="1"/>
</dbReference>
<dbReference type="Gene3D" id="3.40.50.2300">
    <property type="match status" value="1"/>
</dbReference>
<dbReference type="RefSeq" id="WP_062467818.1">
    <property type="nucleotide sequence ID" value="NZ_BBYN01000003.1"/>
</dbReference>
<evidence type="ECO:0000259" key="8">
    <source>
        <dbReference type="PROSITE" id="PS50110"/>
    </source>
</evidence>
<dbReference type="EC" id="3.1.1.61" evidence="5"/>
<sequence>MVKRILVVDDSAFMRKIISEQINQIDGFEVVATAMNGEAAIQKMDQFNPDVITLDVEMPRMCGLETVKRIREKSQVPVFMLSSLKGQDTTIQALESGATDFIEKPRNIRERPGEFQNELACRINAVFQEPLKNYTHNKKLMKINNLNDKEIKAIVIGASTGGPRALLEIICQLPTHLAVPVFIAQHMPEGFTTSFAKRLDQCASVPVKEAKHEEIIKPGTVYLAPGNYHMEIVGHEINLTQTAKINGVRPAVDTLFQTAACAYGKHLLAVILTGMGKDGTVGMTHVKERKGHTLAQDEASCVVYGMPGNAVKAEVVDAIANLGEIASILNEVSKVKK</sequence>
<gene>
    <name evidence="5 10" type="primary">cheB</name>
    <name evidence="10" type="ORF">BW727_101850</name>
</gene>
<dbReference type="EMBL" id="CP019728">
    <property type="protein sequence ID" value="AQS54174.1"/>
    <property type="molecule type" value="Genomic_DNA"/>
</dbReference>
<evidence type="ECO:0000313" key="11">
    <source>
        <dbReference type="Proteomes" id="UP000188993"/>
    </source>
</evidence>
<evidence type="ECO:0000256" key="4">
    <source>
        <dbReference type="ARBA" id="ARBA00048267"/>
    </source>
</evidence>
<evidence type="ECO:0000256" key="1">
    <source>
        <dbReference type="ARBA" id="ARBA00022490"/>
    </source>
</evidence>
<dbReference type="NCBIfam" id="NF001965">
    <property type="entry name" value="PRK00742.1"/>
    <property type="match status" value="1"/>
</dbReference>
<dbReference type="AlphaFoldDB" id="A0A1S6IRL4"/>
<dbReference type="EC" id="3.5.1.44" evidence="5"/>
<feature type="active site" evidence="5 6">
    <location>
        <position position="186"/>
    </location>
</feature>
<dbReference type="PROSITE" id="PS50110">
    <property type="entry name" value="RESPONSE_REGULATORY"/>
    <property type="match status" value="1"/>
</dbReference>
<evidence type="ECO:0000256" key="6">
    <source>
        <dbReference type="PROSITE-ProRule" id="PRU00050"/>
    </source>
</evidence>
<dbReference type="GO" id="GO:0006935">
    <property type="term" value="P:chemotaxis"/>
    <property type="evidence" value="ECO:0007669"/>
    <property type="project" value="UniProtKB-UniRule"/>
</dbReference>
<comment type="function">
    <text evidence="5">Involved in chemotaxis. Part of a chemotaxis signal transduction system that modulates chemotaxis in response to various stimuli. Catalyzes the demethylation of specific methylglutamate residues introduced into the chemoreceptors (methyl-accepting chemotaxis proteins or MCP) by CheR. Also mediates the irreversible deamidation of specific glutamine residues to glutamic acid.</text>
</comment>
<dbReference type="InterPro" id="IPR011006">
    <property type="entry name" value="CheY-like_superfamily"/>
</dbReference>
<dbReference type="SUPFAM" id="SSF52172">
    <property type="entry name" value="CheY-like"/>
    <property type="match status" value="1"/>
</dbReference>
<comment type="catalytic activity">
    <reaction evidence="4 5">
        <text>[protein]-L-glutamate 5-O-methyl ester + H2O = L-glutamyl-[protein] + methanol + H(+)</text>
        <dbReference type="Rhea" id="RHEA:23236"/>
        <dbReference type="Rhea" id="RHEA-COMP:10208"/>
        <dbReference type="Rhea" id="RHEA-COMP:10311"/>
        <dbReference type="ChEBI" id="CHEBI:15377"/>
        <dbReference type="ChEBI" id="CHEBI:15378"/>
        <dbReference type="ChEBI" id="CHEBI:17790"/>
        <dbReference type="ChEBI" id="CHEBI:29973"/>
        <dbReference type="ChEBI" id="CHEBI:82795"/>
        <dbReference type="EC" id="3.1.1.61"/>
    </reaction>
</comment>
<evidence type="ECO:0000256" key="5">
    <source>
        <dbReference type="HAMAP-Rule" id="MF_00099"/>
    </source>
</evidence>
<dbReference type="KEGG" id="jda:BW727_101850"/>
<dbReference type="InterPro" id="IPR001789">
    <property type="entry name" value="Sig_transdc_resp-reg_receiver"/>
</dbReference>
<comment type="similarity">
    <text evidence="5">Belongs to the CheB family.</text>
</comment>
<comment type="domain">
    <text evidence="5">Contains a C-terminal catalytic domain, and an N-terminal region which modulates catalytic activity.</text>
</comment>
<dbReference type="STRING" id="708126.BW727_101850"/>
<organism evidence="10 11">
    <name type="scientific">Jeotgalibaca dankookensis</name>
    <dbReference type="NCBI Taxonomy" id="708126"/>
    <lineage>
        <taxon>Bacteria</taxon>
        <taxon>Bacillati</taxon>
        <taxon>Bacillota</taxon>
        <taxon>Bacilli</taxon>
        <taxon>Lactobacillales</taxon>
        <taxon>Carnobacteriaceae</taxon>
        <taxon>Jeotgalibaca</taxon>
    </lineage>
</organism>
<feature type="domain" description="CheB-type methylesterase" evidence="9">
    <location>
        <begin position="152"/>
        <end position="336"/>
    </location>
</feature>
<keyword evidence="3 5" id="KW-0378">Hydrolase</keyword>
<feature type="active site" evidence="5 6">
    <location>
        <position position="159"/>
    </location>
</feature>
<dbReference type="CDD" id="cd17541">
    <property type="entry name" value="REC_CheB-like"/>
    <property type="match status" value="1"/>
</dbReference>
<accession>A0A1S6IRL4</accession>
<keyword evidence="1 5" id="KW-0963">Cytoplasm</keyword>
<evidence type="ECO:0000313" key="10">
    <source>
        <dbReference type="EMBL" id="AQS54174.1"/>
    </source>
</evidence>
<comment type="PTM">
    <text evidence="5">Phosphorylated by CheA. Phosphorylation of the N-terminal regulatory domain activates the methylesterase activity.</text>
</comment>
<feature type="modified residue" description="4-aspartylphosphate" evidence="5 7">
    <location>
        <position position="55"/>
    </location>
</feature>
<dbReference type="PANTHER" id="PTHR42872:SF6">
    <property type="entry name" value="PROTEIN-GLUTAMATE METHYLESTERASE_PROTEIN-GLUTAMINE GLUTAMINASE"/>
    <property type="match status" value="1"/>
</dbReference>
<feature type="active site" evidence="5 6">
    <location>
        <position position="278"/>
    </location>
</feature>
<evidence type="ECO:0000256" key="2">
    <source>
        <dbReference type="ARBA" id="ARBA00022500"/>
    </source>
</evidence>
<reference evidence="10 11" key="1">
    <citation type="journal article" date="2014" name="Int. J. Syst. Evol. Microbiol.">
        <title>Jeotgalibaca dankookensis gen. nov., sp. nov., a member of the family Carnobacteriaceae, isolated from seujeot (Korean traditional food).</title>
        <authorList>
            <person name="Lee D.G."/>
            <person name="Trujillo M.E."/>
            <person name="Kang H."/>
            <person name="Ahn T.Y."/>
        </authorList>
    </citation>
    <scope>NUCLEOTIDE SEQUENCE [LARGE SCALE GENOMIC DNA]</scope>
    <source>
        <strain evidence="10 11">EX-07</strain>
    </source>
</reference>
<dbReference type="GO" id="GO:0008984">
    <property type="term" value="F:protein-glutamate methylesterase activity"/>
    <property type="evidence" value="ECO:0007669"/>
    <property type="project" value="UniProtKB-UniRule"/>
</dbReference>
<proteinExistence type="inferred from homology"/>
<keyword evidence="11" id="KW-1185">Reference proteome</keyword>